<evidence type="ECO:0000256" key="1">
    <source>
        <dbReference type="SAM" id="Phobius"/>
    </source>
</evidence>
<dbReference type="EnsemblMetazoa" id="XM_038210258.1">
    <property type="protein sequence ID" value="XP_038066186.1"/>
    <property type="gene ID" value="LOC119736221"/>
</dbReference>
<evidence type="ECO:0000313" key="4">
    <source>
        <dbReference type="Proteomes" id="UP000887568"/>
    </source>
</evidence>
<dbReference type="InterPro" id="IPR000073">
    <property type="entry name" value="AB_hydrolase_1"/>
</dbReference>
<name>A0A914AS37_PATMI</name>
<keyword evidence="1" id="KW-0472">Membrane</keyword>
<reference evidence="3" key="1">
    <citation type="submission" date="2022-11" db="UniProtKB">
        <authorList>
            <consortium name="EnsemblMetazoa"/>
        </authorList>
    </citation>
    <scope>IDENTIFICATION</scope>
</reference>
<dbReference type="OMA" id="WWDMVVR"/>
<organism evidence="3 4">
    <name type="scientific">Patiria miniata</name>
    <name type="common">Bat star</name>
    <name type="synonym">Asterina miniata</name>
    <dbReference type="NCBI Taxonomy" id="46514"/>
    <lineage>
        <taxon>Eukaryota</taxon>
        <taxon>Metazoa</taxon>
        <taxon>Echinodermata</taxon>
        <taxon>Eleutherozoa</taxon>
        <taxon>Asterozoa</taxon>
        <taxon>Asteroidea</taxon>
        <taxon>Valvatacea</taxon>
        <taxon>Valvatida</taxon>
        <taxon>Asterinidae</taxon>
        <taxon>Patiria</taxon>
    </lineage>
</organism>
<dbReference type="GeneID" id="119736221"/>
<accession>A0A914AS37</accession>
<dbReference type="Pfam" id="PF00561">
    <property type="entry name" value="Abhydrolase_1"/>
    <property type="match status" value="1"/>
</dbReference>
<dbReference type="RefSeq" id="XP_038066186.1">
    <property type="nucleotide sequence ID" value="XM_038210258.1"/>
</dbReference>
<protein>
    <recommendedName>
        <fullName evidence="2">AB hydrolase-1 domain-containing protein</fullName>
    </recommendedName>
</protein>
<keyword evidence="1" id="KW-1133">Transmembrane helix</keyword>
<evidence type="ECO:0000313" key="3">
    <source>
        <dbReference type="EnsemblMetazoa" id="XP_038066186.1"/>
    </source>
</evidence>
<dbReference type="GO" id="GO:0052651">
    <property type="term" value="P:monoacylglycerol catabolic process"/>
    <property type="evidence" value="ECO:0007669"/>
    <property type="project" value="TreeGrafter"/>
</dbReference>
<evidence type="ECO:0000259" key="2">
    <source>
        <dbReference type="Pfam" id="PF00561"/>
    </source>
</evidence>
<dbReference type="GO" id="GO:0006660">
    <property type="term" value="P:phosphatidylserine catabolic process"/>
    <property type="evidence" value="ECO:0007669"/>
    <property type="project" value="TreeGrafter"/>
</dbReference>
<keyword evidence="1" id="KW-0812">Transmembrane</keyword>
<dbReference type="Gene3D" id="3.40.50.1820">
    <property type="entry name" value="alpha/beta hydrolase"/>
    <property type="match status" value="1"/>
</dbReference>
<dbReference type="InterPro" id="IPR029058">
    <property type="entry name" value="AB_hydrolase_fold"/>
</dbReference>
<sequence length="387" mass="42912">MPTKRRNREKSTLNGRENVANGNTVLNSGSVHDHDDHRAVRVVNGDSNSKSLCSNSRPRPASWKTIAKATVLCCVAVYFLIPGLAPVVPLMSKQFLYLNIVKNPFSPSLQYPEQQNLTGARNLHIGTLPPDPSIRLGMWQILPQSLQNGGSIQDDSQFDEALGDGKPIILYLHGNAGSRAADHRLLLYRLLIGMDFHVVALDYRGFGDSSGWPSAEGVVDDAESSYRWVLERSKGAPIYVWGHSMGSGIGSAMVKRLCKSGLCPQGLILESPYSSMHDAMMNHPFTVPWRFVPGCLALISKAYEEEEAMFDSKENLLDVQCPVLIIHSEDDFVVPYKLGKRLYDYSVEHRAKSLPPVTFHSFGDAGFGHRHIVDAPDLPEVIRNFMK</sequence>
<dbReference type="PANTHER" id="PTHR12277">
    <property type="entry name" value="ALPHA/BETA HYDROLASE DOMAIN-CONTAINING PROTEIN"/>
    <property type="match status" value="1"/>
</dbReference>
<dbReference type="PANTHER" id="PTHR12277:SF194">
    <property type="entry name" value="FI04476P"/>
    <property type="match status" value="1"/>
</dbReference>
<dbReference type="Proteomes" id="UP000887568">
    <property type="component" value="Unplaced"/>
</dbReference>
<feature type="domain" description="AB hydrolase-1" evidence="2">
    <location>
        <begin position="167"/>
        <end position="257"/>
    </location>
</feature>
<feature type="transmembrane region" description="Helical" evidence="1">
    <location>
        <begin position="66"/>
        <end position="85"/>
    </location>
</feature>
<dbReference type="GO" id="GO:0004622">
    <property type="term" value="F:phosphatidylcholine lysophospholipase activity"/>
    <property type="evidence" value="ECO:0007669"/>
    <property type="project" value="TreeGrafter"/>
</dbReference>
<dbReference type="GO" id="GO:0005789">
    <property type="term" value="C:endoplasmic reticulum membrane"/>
    <property type="evidence" value="ECO:0007669"/>
    <property type="project" value="TreeGrafter"/>
</dbReference>
<keyword evidence="4" id="KW-1185">Reference proteome</keyword>
<dbReference type="SUPFAM" id="SSF53474">
    <property type="entry name" value="alpha/beta-Hydrolases"/>
    <property type="match status" value="1"/>
</dbReference>
<dbReference type="GO" id="GO:0047372">
    <property type="term" value="F:monoacylglycerol lipase activity"/>
    <property type="evidence" value="ECO:0007669"/>
    <property type="project" value="TreeGrafter"/>
</dbReference>
<dbReference type="OrthoDB" id="10249433at2759"/>
<proteinExistence type="predicted"/>
<dbReference type="AlphaFoldDB" id="A0A914AS37"/>